<reference evidence="2" key="1">
    <citation type="submission" date="2020-04" db="EMBL/GenBank/DDBJ databases">
        <title>Analysis of mating type loci in Filobasidium floriforme.</title>
        <authorList>
            <person name="Nowrousian M."/>
        </authorList>
    </citation>
    <scope>NUCLEOTIDE SEQUENCE</scope>
    <source>
        <strain evidence="2">CBS 6242</strain>
    </source>
</reference>
<dbReference type="AlphaFoldDB" id="A0A8K0JME5"/>
<evidence type="ECO:0000313" key="2">
    <source>
        <dbReference type="EMBL" id="KAG7529765.1"/>
    </source>
</evidence>
<proteinExistence type="predicted"/>
<accession>A0A8K0JME5</accession>
<comment type="caution">
    <text evidence="2">The sequence shown here is derived from an EMBL/GenBank/DDBJ whole genome shotgun (WGS) entry which is preliminary data.</text>
</comment>
<dbReference type="EMBL" id="JABELV010000136">
    <property type="protein sequence ID" value="KAG7529765.1"/>
    <property type="molecule type" value="Genomic_DNA"/>
</dbReference>
<name>A0A8K0JME5_9TREE</name>
<evidence type="ECO:0000313" key="3">
    <source>
        <dbReference type="Proteomes" id="UP000812966"/>
    </source>
</evidence>
<evidence type="ECO:0000256" key="1">
    <source>
        <dbReference type="SAM" id="MobiDB-lite"/>
    </source>
</evidence>
<feature type="compositionally biased region" description="Basic and acidic residues" evidence="1">
    <location>
        <begin position="160"/>
        <end position="170"/>
    </location>
</feature>
<protein>
    <submittedName>
        <fullName evidence="2">Uncharacterized protein</fullName>
    </submittedName>
</protein>
<gene>
    <name evidence="2" type="ORF">FFLO_05405</name>
</gene>
<organism evidence="2 3">
    <name type="scientific">Filobasidium floriforme</name>
    <dbReference type="NCBI Taxonomy" id="5210"/>
    <lineage>
        <taxon>Eukaryota</taxon>
        <taxon>Fungi</taxon>
        <taxon>Dikarya</taxon>
        <taxon>Basidiomycota</taxon>
        <taxon>Agaricomycotina</taxon>
        <taxon>Tremellomycetes</taxon>
        <taxon>Filobasidiales</taxon>
        <taxon>Filobasidiaceae</taxon>
        <taxon>Filobasidium</taxon>
    </lineage>
</organism>
<dbReference type="Proteomes" id="UP000812966">
    <property type="component" value="Unassembled WGS sequence"/>
</dbReference>
<sequence length="219" mass="25062">MARSPRLASVFDSVGFKVAAEDSRPWRYRSYVMRKFPVKRDDQQGGFRDYGRLGTRDWALYAGSLAHRDRLIPDIGPEKSRINKGLASHTIRTRTTCLRLQSYDRTESGNQQRKVSGSCDQRTVAGAVTWTTMRSVSGAGEGQTANLHPENRDNATMNRSESKDERRKEDAMDDSWSAPYAIYTLGRVVRNLIWWMILRPAMLVAYVHVEGCKRQWTID</sequence>
<feature type="region of interest" description="Disordered" evidence="1">
    <location>
        <begin position="138"/>
        <end position="171"/>
    </location>
</feature>
<keyword evidence="3" id="KW-1185">Reference proteome</keyword>